<evidence type="ECO:0000313" key="2">
    <source>
        <dbReference type="EMBL" id="MBM7850221.1"/>
    </source>
</evidence>
<accession>A0A9W6MRR1</accession>
<organism evidence="1 4">
    <name type="scientific">Methylopila capsulata</name>
    <dbReference type="NCBI Taxonomy" id="61654"/>
    <lineage>
        <taxon>Bacteria</taxon>
        <taxon>Pseudomonadati</taxon>
        <taxon>Pseudomonadota</taxon>
        <taxon>Alphaproteobacteria</taxon>
        <taxon>Hyphomicrobiales</taxon>
        <taxon>Methylopilaceae</taxon>
        <taxon>Methylopila</taxon>
    </lineage>
</organism>
<gene>
    <name evidence="1" type="ORF">GCM10008170_15320</name>
    <name evidence="2" type="ORF">JOD31_000433</name>
</gene>
<dbReference type="Proteomes" id="UP001143400">
    <property type="component" value="Unassembled WGS sequence"/>
</dbReference>
<sequence length="102" mass="10886">MTTDRETEARAEGATVGLELARAAIRQSRENPTEDQRAQLRAGINRRVKAGAASLKIAGESEAVIDAWLAGLQSAFTREVDAASRVIKSALSQRGPRKAGRA</sequence>
<dbReference type="EMBL" id="JAFBCY010000001">
    <property type="protein sequence ID" value="MBM7850221.1"/>
    <property type="molecule type" value="Genomic_DNA"/>
</dbReference>
<dbReference type="AlphaFoldDB" id="A0A9W6MRR1"/>
<evidence type="ECO:0000313" key="4">
    <source>
        <dbReference type="Proteomes" id="UP001143400"/>
    </source>
</evidence>
<proteinExistence type="predicted"/>
<name>A0A9W6MRR1_9HYPH</name>
<comment type="caution">
    <text evidence="1">The sequence shown here is derived from an EMBL/GenBank/DDBJ whole genome shotgun (WGS) entry which is preliminary data.</text>
</comment>
<reference evidence="1" key="3">
    <citation type="submission" date="2023-01" db="EMBL/GenBank/DDBJ databases">
        <authorList>
            <person name="Sun Q."/>
            <person name="Evtushenko L."/>
        </authorList>
    </citation>
    <scope>NUCLEOTIDE SEQUENCE</scope>
    <source>
        <strain evidence="1">VKM B-1606</strain>
    </source>
</reference>
<dbReference type="RefSeq" id="WP_204948672.1">
    <property type="nucleotide sequence ID" value="NZ_BSFF01000002.1"/>
</dbReference>
<evidence type="ECO:0000313" key="1">
    <source>
        <dbReference type="EMBL" id="GLK55513.1"/>
    </source>
</evidence>
<reference evidence="1" key="1">
    <citation type="journal article" date="2014" name="Int. J. Syst. Evol. Microbiol.">
        <title>Complete genome sequence of Corynebacterium casei LMG S-19264T (=DSM 44701T), isolated from a smear-ripened cheese.</title>
        <authorList>
            <consortium name="US DOE Joint Genome Institute (JGI-PGF)"/>
            <person name="Walter F."/>
            <person name="Albersmeier A."/>
            <person name="Kalinowski J."/>
            <person name="Ruckert C."/>
        </authorList>
    </citation>
    <scope>NUCLEOTIDE SEQUENCE</scope>
    <source>
        <strain evidence="1">VKM B-1606</strain>
    </source>
</reference>
<protein>
    <submittedName>
        <fullName evidence="1">Uncharacterized protein</fullName>
    </submittedName>
</protein>
<reference evidence="2 3" key="2">
    <citation type="submission" date="2021-01" db="EMBL/GenBank/DDBJ databases">
        <title>Genomic Encyclopedia of Type Strains, Phase IV (KMG-IV): sequencing the most valuable type-strain genomes for metagenomic binning, comparative biology and taxonomic classification.</title>
        <authorList>
            <person name="Goeker M."/>
        </authorList>
    </citation>
    <scope>NUCLEOTIDE SEQUENCE [LARGE SCALE GENOMIC DNA]</scope>
    <source>
        <strain evidence="2 3">DSM 6130</strain>
    </source>
</reference>
<dbReference type="Proteomes" id="UP000758856">
    <property type="component" value="Unassembled WGS sequence"/>
</dbReference>
<dbReference type="EMBL" id="BSFF01000002">
    <property type="protein sequence ID" value="GLK55513.1"/>
    <property type="molecule type" value="Genomic_DNA"/>
</dbReference>
<evidence type="ECO:0000313" key="3">
    <source>
        <dbReference type="Proteomes" id="UP000758856"/>
    </source>
</evidence>
<keyword evidence="3" id="KW-1185">Reference proteome</keyword>